<organism evidence="24 25">
    <name type="scientific">Legionella beliardensis</name>
    <dbReference type="NCBI Taxonomy" id="91822"/>
    <lineage>
        <taxon>Bacteria</taxon>
        <taxon>Pseudomonadati</taxon>
        <taxon>Pseudomonadota</taxon>
        <taxon>Gammaproteobacteria</taxon>
        <taxon>Legionellales</taxon>
        <taxon>Legionellaceae</taxon>
        <taxon>Legionella</taxon>
    </lineage>
</organism>
<evidence type="ECO:0000256" key="4">
    <source>
        <dbReference type="ARBA" id="ARBA00004752"/>
    </source>
</evidence>
<dbReference type="GO" id="GO:0008360">
    <property type="term" value="P:regulation of cell shape"/>
    <property type="evidence" value="ECO:0007669"/>
    <property type="project" value="UniProtKB-KW"/>
</dbReference>
<keyword evidence="11 21" id="KW-0460">Magnesium</keyword>
<keyword evidence="7 18" id="KW-0436">Ligase</keyword>
<feature type="active site" evidence="19">
    <location>
        <position position="326"/>
    </location>
</feature>
<keyword evidence="13 18" id="KW-0573">Peptidoglycan synthesis</keyword>
<comment type="similarity">
    <text evidence="5 18">Belongs to the D-alanine--D-alanine ligase family.</text>
</comment>
<keyword evidence="12 18" id="KW-0133">Cell shape</keyword>
<name>A0A378I492_9GAMM</name>
<feature type="active site" evidence="19">
    <location>
        <position position="17"/>
    </location>
</feature>
<evidence type="ECO:0000256" key="17">
    <source>
        <dbReference type="ARBA" id="ARBA00060592"/>
    </source>
</evidence>
<comment type="subcellular location">
    <subcellularLocation>
        <location evidence="3 18">Cytoplasm</location>
    </subcellularLocation>
</comment>
<evidence type="ECO:0000256" key="14">
    <source>
        <dbReference type="ARBA" id="ARBA00023211"/>
    </source>
</evidence>
<feature type="binding site" evidence="20">
    <location>
        <begin position="184"/>
        <end position="185"/>
    </location>
    <ligand>
        <name>ATP</name>
        <dbReference type="ChEBI" id="CHEBI:30616"/>
    </ligand>
</feature>
<evidence type="ECO:0000259" key="23">
    <source>
        <dbReference type="PROSITE" id="PS50975"/>
    </source>
</evidence>
<proteinExistence type="inferred from homology"/>
<feature type="binding site" evidence="21">
    <location>
        <position position="317"/>
    </location>
    <ligand>
        <name>Mg(2+)</name>
        <dbReference type="ChEBI" id="CHEBI:18420"/>
        <label>2</label>
    </ligand>
</feature>
<keyword evidence="8 21" id="KW-0479">Metal-binding</keyword>
<evidence type="ECO:0000256" key="10">
    <source>
        <dbReference type="ARBA" id="ARBA00022840"/>
    </source>
</evidence>
<evidence type="ECO:0000256" key="21">
    <source>
        <dbReference type="PIRSR" id="PIRSR039102-3"/>
    </source>
</evidence>
<feature type="binding site" evidence="20">
    <location>
        <begin position="176"/>
        <end position="178"/>
    </location>
    <ligand>
        <name>ATP</name>
        <dbReference type="ChEBI" id="CHEBI:30616"/>
    </ligand>
</feature>
<evidence type="ECO:0000256" key="9">
    <source>
        <dbReference type="ARBA" id="ARBA00022741"/>
    </source>
</evidence>
<evidence type="ECO:0000256" key="22">
    <source>
        <dbReference type="PROSITE-ProRule" id="PRU00409"/>
    </source>
</evidence>
<evidence type="ECO:0000256" key="20">
    <source>
        <dbReference type="PIRSR" id="PIRSR039102-2"/>
    </source>
</evidence>
<dbReference type="InterPro" id="IPR011127">
    <property type="entry name" value="Dala_Dala_lig_N"/>
</dbReference>
<evidence type="ECO:0000256" key="19">
    <source>
        <dbReference type="PIRSR" id="PIRSR039102-1"/>
    </source>
</evidence>
<dbReference type="PROSITE" id="PS50975">
    <property type="entry name" value="ATP_GRASP"/>
    <property type="match status" value="1"/>
</dbReference>
<evidence type="ECO:0000256" key="15">
    <source>
        <dbReference type="ARBA" id="ARBA00023316"/>
    </source>
</evidence>
<evidence type="ECO:0000256" key="11">
    <source>
        <dbReference type="ARBA" id="ARBA00022842"/>
    </source>
</evidence>
<dbReference type="HAMAP" id="MF_00047">
    <property type="entry name" value="Dala_Dala_lig"/>
    <property type="match status" value="1"/>
</dbReference>
<evidence type="ECO:0000256" key="16">
    <source>
        <dbReference type="ARBA" id="ARBA00047614"/>
    </source>
</evidence>
<feature type="binding site" evidence="21">
    <location>
        <position position="315"/>
    </location>
    <ligand>
        <name>Mg(2+)</name>
        <dbReference type="ChEBI" id="CHEBI:18420"/>
        <label>2</label>
    </ligand>
</feature>
<dbReference type="InterPro" id="IPR000291">
    <property type="entry name" value="D-Ala_lig_Van_CS"/>
</dbReference>
<dbReference type="Proteomes" id="UP000254968">
    <property type="component" value="Unassembled WGS sequence"/>
</dbReference>
<dbReference type="Pfam" id="PF07478">
    <property type="entry name" value="Dala_Dala_lig_C"/>
    <property type="match status" value="1"/>
</dbReference>
<dbReference type="UniPathway" id="UPA00219"/>
<comment type="function">
    <text evidence="2 18">Cell wall formation.</text>
</comment>
<dbReference type="SUPFAM" id="SSF52440">
    <property type="entry name" value="PreATP-grasp domain"/>
    <property type="match status" value="1"/>
</dbReference>
<dbReference type="NCBIfam" id="NF002528">
    <property type="entry name" value="PRK01966.1-4"/>
    <property type="match status" value="1"/>
</dbReference>
<feature type="binding site" evidence="20">
    <location>
        <begin position="314"/>
        <end position="315"/>
    </location>
    <ligand>
        <name>ATP</name>
        <dbReference type="ChEBI" id="CHEBI:30616"/>
    </ligand>
</feature>
<keyword evidence="14 21" id="KW-0464">Manganese</keyword>
<evidence type="ECO:0000256" key="5">
    <source>
        <dbReference type="ARBA" id="ARBA00010871"/>
    </source>
</evidence>
<comment type="catalytic activity">
    <reaction evidence="16 18">
        <text>2 D-alanine + ATP = D-alanyl-D-alanine + ADP + phosphate + H(+)</text>
        <dbReference type="Rhea" id="RHEA:11224"/>
        <dbReference type="ChEBI" id="CHEBI:15378"/>
        <dbReference type="ChEBI" id="CHEBI:30616"/>
        <dbReference type="ChEBI" id="CHEBI:43474"/>
        <dbReference type="ChEBI" id="CHEBI:57416"/>
        <dbReference type="ChEBI" id="CHEBI:57822"/>
        <dbReference type="ChEBI" id="CHEBI:456216"/>
        <dbReference type="EC" id="6.3.2.4"/>
    </reaction>
</comment>
<protein>
    <recommendedName>
        <fullName evidence="18">D-alanine--D-alanine ligase</fullName>
        <ecNumber evidence="18">6.3.2.4</ecNumber>
    </recommendedName>
    <alternativeName>
        <fullName evidence="18">D-Ala-D-Ala ligase</fullName>
    </alternativeName>
    <alternativeName>
        <fullName evidence="18">D-alanylalanine synthetase</fullName>
    </alternativeName>
</protein>
<keyword evidence="6 18" id="KW-0963">Cytoplasm</keyword>
<dbReference type="Gene3D" id="3.40.50.20">
    <property type="match status" value="1"/>
</dbReference>
<comment type="cofactor">
    <cofactor evidence="21">
        <name>Mg(2+)</name>
        <dbReference type="ChEBI" id="CHEBI:18420"/>
    </cofactor>
    <cofactor evidence="21">
        <name>Mn(2+)</name>
        <dbReference type="ChEBI" id="CHEBI:29035"/>
    </cofactor>
    <text evidence="21">Binds 2 magnesium or manganese ions per subunit.</text>
</comment>
<dbReference type="PANTHER" id="PTHR23132">
    <property type="entry name" value="D-ALANINE--D-ALANINE LIGASE"/>
    <property type="match status" value="1"/>
</dbReference>
<evidence type="ECO:0000256" key="13">
    <source>
        <dbReference type="ARBA" id="ARBA00022984"/>
    </source>
</evidence>
<reference evidence="24 25" key="1">
    <citation type="submission" date="2018-06" db="EMBL/GenBank/DDBJ databases">
        <authorList>
            <consortium name="Pathogen Informatics"/>
            <person name="Doyle S."/>
        </authorList>
    </citation>
    <scope>NUCLEOTIDE SEQUENCE [LARGE SCALE GENOMIC DNA]</scope>
    <source>
        <strain evidence="24 25">NCTC13315</strain>
    </source>
</reference>
<dbReference type="InterPro" id="IPR016185">
    <property type="entry name" value="PreATP-grasp_dom_sf"/>
</dbReference>
<dbReference type="NCBIfam" id="TIGR01205">
    <property type="entry name" value="D_ala_D_alaTIGR"/>
    <property type="match status" value="1"/>
</dbReference>
<dbReference type="Gene3D" id="3.30.1490.20">
    <property type="entry name" value="ATP-grasp fold, A domain"/>
    <property type="match status" value="1"/>
</dbReference>
<comment type="cofactor">
    <cofactor evidence="1">
        <name>Mn(2+)</name>
        <dbReference type="ChEBI" id="CHEBI:29035"/>
    </cofactor>
</comment>
<keyword evidence="25" id="KW-1185">Reference proteome</keyword>
<gene>
    <name evidence="24" type="primary">ddlA</name>
    <name evidence="18" type="synonym">ddl</name>
    <name evidence="24" type="ORF">NCTC13315_02560</name>
</gene>
<keyword evidence="10 22" id="KW-0067">ATP-binding</keyword>
<dbReference type="InterPro" id="IPR011761">
    <property type="entry name" value="ATP-grasp"/>
</dbReference>
<dbReference type="EC" id="6.3.2.4" evidence="18"/>
<comment type="pathway">
    <text evidence="17">Glycan biosynthesis.</text>
</comment>
<dbReference type="FunFam" id="3.30.470.20:FF:000008">
    <property type="entry name" value="D-alanine--D-alanine ligase"/>
    <property type="match status" value="1"/>
</dbReference>
<sequence>MSKLINLALLYGGKSGEHEISLISAASVLSELDSTKYNIIPIGMDKEGRFYLNEYTDLLAFKERLPVVTPRSKPLANFLLNGYPAIDVDVVFPVVHGPLYEDGCLQGLLKLAGVAYVGCDVLSSAIGMDKDMARRLVCVNGDIHCAQYRVLSWHSNHAERQQFCQQVSSELGWPLFVKPCSLGSSVGTHKVTNLDALYLAIEDAFRYDDTILVEEYINGREIELAALENLKPNSTPHVSIAGEIKVNHPDGFYSYTAKYLESHQTELFIPANLTSDLLSQLQKIAADIFIHLKCKGMARIDFFVNEESGKIYFNEINTLPGFTSISMYPKLWQASGLEYPALLDQLINLALVHQNCRKNLVTSYQ</sequence>
<dbReference type="PANTHER" id="PTHR23132:SF25">
    <property type="entry name" value="D-ALANINE--D-ALANINE LIGASE A"/>
    <property type="match status" value="1"/>
</dbReference>
<dbReference type="GO" id="GO:0009252">
    <property type="term" value="P:peptidoglycan biosynthetic process"/>
    <property type="evidence" value="ECO:0007669"/>
    <property type="project" value="UniProtKB-UniRule"/>
</dbReference>
<dbReference type="PROSITE" id="PS00844">
    <property type="entry name" value="DALA_DALA_LIGASE_2"/>
    <property type="match status" value="1"/>
</dbReference>
<dbReference type="GO" id="GO:0071555">
    <property type="term" value="P:cell wall organization"/>
    <property type="evidence" value="ECO:0007669"/>
    <property type="project" value="UniProtKB-KW"/>
</dbReference>
<feature type="binding site" evidence="21">
    <location>
        <position position="315"/>
    </location>
    <ligand>
        <name>Mg(2+)</name>
        <dbReference type="ChEBI" id="CHEBI:18420"/>
        <label>1</label>
    </ligand>
</feature>
<dbReference type="AlphaFoldDB" id="A0A378I492"/>
<dbReference type="InterPro" id="IPR005905">
    <property type="entry name" value="D_ala_D_ala"/>
</dbReference>
<dbReference type="OrthoDB" id="9813261at2"/>
<dbReference type="InterPro" id="IPR011095">
    <property type="entry name" value="Dala_Dala_lig_C"/>
</dbReference>
<dbReference type="Gene3D" id="3.30.470.20">
    <property type="entry name" value="ATP-grasp fold, B domain"/>
    <property type="match status" value="1"/>
</dbReference>
<evidence type="ECO:0000256" key="12">
    <source>
        <dbReference type="ARBA" id="ARBA00022960"/>
    </source>
</evidence>
<evidence type="ECO:0000256" key="1">
    <source>
        <dbReference type="ARBA" id="ARBA00001936"/>
    </source>
</evidence>
<dbReference type="SUPFAM" id="SSF56059">
    <property type="entry name" value="Glutathione synthetase ATP-binding domain-like"/>
    <property type="match status" value="1"/>
</dbReference>
<dbReference type="RefSeq" id="WP_115303723.1">
    <property type="nucleotide sequence ID" value="NZ_CAAAHO010000005.1"/>
</dbReference>
<feature type="binding site" evidence="20">
    <location>
        <position position="130"/>
    </location>
    <ligand>
        <name>ATP</name>
        <dbReference type="ChEBI" id="CHEBI:30616"/>
    </ligand>
</feature>
<feature type="binding site" evidence="20">
    <location>
        <begin position="214"/>
        <end position="221"/>
    </location>
    <ligand>
        <name>ATP</name>
        <dbReference type="ChEBI" id="CHEBI:30616"/>
    </ligand>
</feature>
<evidence type="ECO:0000256" key="8">
    <source>
        <dbReference type="ARBA" id="ARBA00022723"/>
    </source>
</evidence>
<dbReference type="GO" id="GO:0005829">
    <property type="term" value="C:cytosol"/>
    <property type="evidence" value="ECO:0007669"/>
    <property type="project" value="TreeGrafter"/>
</dbReference>
<dbReference type="Pfam" id="PF01820">
    <property type="entry name" value="Dala_Dala_lig_N"/>
    <property type="match status" value="1"/>
</dbReference>
<feature type="active site" evidence="19">
    <location>
        <position position="184"/>
    </location>
</feature>
<dbReference type="GO" id="GO:0008716">
    <property type="term" value="F:D-alanine-D-alanine ligase activity"/>
    <property type="evidence" value="ECO:0007669"/>
    <property type="project" value="UniProtKB-UniRule"/>
</dbReference>
<evidence type="ECO:0000313" key="25">
    <source>
        <dbReference type="Proteomes" id="UP000254968"/>
    </source>
</evidence>
<dbReference type="PIRSF" id="PIRSF039102">
    <property type="entry name" value="Ddl/VanB"/>
    <property type="match status" value="1"/>
</dbReference>
<evidence type="ECO:0000256" key="7">
    <source>
        <dbReference type="ARBA" id="ARBA00022598"/>
    </source>
</evidence>
<comment type="pathway">
    <text evidence="4 18">Cell wall biogenesis; peptidoglycan biosynthesis.</text>
</comment>
<dbReference type="EMBL" id="UGNV01000001">
    <property type="protein sequence ID" value="STX29999.1"/>
    <property type="molecule type" value="Genomic_DNA"/>
</dbReference>
<dbReference type="GO" id="GO:0046872">
    <property type="term" value="F:metal ion binding"/>
    <property type="evidence" value="ECO:0007669"/>
    <property type="project" value="UniProtKB-KW"/>
</dbReference>
<evidence type="ECO:0000313" key="24">
    <source>
        <dbReference type="EMBL" id="STX29999.1"/>
    </source>
</evidence>
<keyword evidence="15 18" id="KW-0961">Cell wall biogenesis/degradation</keyword>
<evidence type="ECO:0000256" key="2">
    <source>
        <dbReference type="ARBA" id="ARBA00003921"/>
    </source>
</evidence>
<feature type="domain" description="ATP-grasp" evidence="23">
    <location>
        <begin position="135"/>
        <end position="348"/>
    </location>
</feature>
<feature type="binding site" evidence="21">
    <location>
        <position position="301"/>
    </location>
    <ligand>
        <name>Mg(2+)</name>
        <dbReference type="ChEBI" id="CHEBI:18420"/>
        <label>1</label>
    </ligand>
</feature>
<evidence type="ECO:0000256" key="6">
    <source>
        <dbReference type="ARBA" id="ARBA00022490"/>
    </source>
</evidence>
<accession>A0A378I492</accession>
<evidence type="ECO:0000256" key="3">
    <source>
        <dbReference type="ARBA" id="ARBA00004496"/>
    </source>
</evidence>
<dbReference type="InterPro" id="IPR013815">
    <property type="entry name" value="ATP_grasp_subdomain_1"/>
</dbReference>
<dbReference type="FunFam" id="3.30.1490.20:FF:000007">
    <property type="entry name" value="D-alanine--D-alanine ligase"/>
    <property type="match status" value="1"/>
</dbReference>
<keyword evidence="9 20" id="KW-0547">Nucleotide-binding</keyword>
<evidence type="ECO:0000256" key="18">
    <source>
        <dbReference type="HAMAP-Rule" id="MF_00047"/>
    </source>
</evidence>
<dbReference type="GO" id="GO:0005524">
    <property type="term" value="F:ATP binding"/>
    <property type="evidence" value="ECO:0007669"/>
    <property type="project" value="UniProtKB-UniRule"/>
</dbReference>